<proteinExistence type="predicted"/>
<evidence type="ECO:0000313" key="1">
    <source>
        <dbReference type="EMBL" id="RDU58719.1"/>
    </source>
</evidence>
<dbReference type="OrthoDB" id="5329593at2"/>
<evidence type="ECO:0000313" key="2">
    <source>
        <dbReference type="Proteomes" id="UP000256379"/>
    </source>
</evidence>
<name>A0A3D8I0Q8_9HELI</name>
<dbReference type="AlphaFoldDB" id="A0A3D8I0Q8"/>
<dbReference type="Proteomes" id="UP000256379">
    <property type="component" value="Unassembled WGS sequence"/>
</dbReference>
<keyword evidence="2" id="KW-1185">Reference proteome</keyword>
<reference evidence="1 2" key="1">
    <citation type="submission" date="2018-04" db="EMBL/GenBank/DDBJ databases">
        <title>Novel Campyloabacter and Helicobacter Species and Strains.</title>
        <authorList>
            <person name="Mannion A.J."/>
            <person name="Shen Z."/>
            <person name="Fox J.G."/>
        </authorList>
    </citation>
    <scope>NUCLEOTIDE SEQUENCE [LARGE SCALE GENOMIC DNA]</scope>
    <source>
        <strain evidence="1 2">MIT 17-337</strain>
    </source>
</reference>
<organism evidence="1 2">
    <name type="scientific">Helicobacter didelphidarum</name>
    <dbReference type="NCBI Taxonomy" id="2040648"/>
    <lineage>
        <taxon>Bacteria</taxon>
        <taxon>Pseudomonadati</taxon>
        <taxon>Campylobacterota</taxon>
        <taxon>Epsilonproteobacteria</taxon>
        <taxon>Campylobacterales</taxon>
        <taxon>Helicobacteraceae</taxon>
        <taxon>Helicobacter</taxon>
    </lineage>
</organism>
<sequence>MSYHKENPLHPLLESDSLECPHKGKVILQSSNKELFEVNNDGLIVESDLLNASIIGCSNTIAGFPTPCSCIATIPKPCISTLLEIEGEGVILIDNISLILTDKGFPLMLNGEAKAKDVFEIDENPSENRR</sequence>
<comment type="caution">
    <text evidence="1">The sequence shown here is derived from an EMBL/GenBank/DDBJ whole genome shotgun (WGS) entry which is preliminary data.</text>
</comment>
<gene>
    <name evidence="1" type="ORF">CQA53_12005</name>
</gene>
<protein>
    <submittedName>
        <fullName evidence="1">Uncharacterized protein</fullName>
    </submittedName>
</protein>
<accession>A0A3D8I0Q8</accession>
<dbReference type="EMBL" id="NXLQ01000215">
    <property type="protein sequence ID" value="RDU58719.1"/>
    <property type="molecule type" value="Genomic_DNA"/>
</dbReference>